<name>B2UMW4_AKKM8</name>
<dbReference type="BioCyc" id="AMUC349741:G1GBX-371-MONOMER"/>
<dbReference type="InterPro" id="IPR013762">
    <property type="entry name" value="Integrase-like_cat_sf"/>
</dbReference>
<gene>
    <name evidence="2" type="ordered locus">Amuc_0330</name>
</gene>
<evidence type="ECO:0000313" key="2">
    <source>
        <dbReference type="EMBL" id="ACD04170.1"/>
    </source>
</evidence>
<evidence type="ECO:0000256" key="1">
    <source>
        <dbReference type="ARBA" id="ARBA00023172"/>
    </source>
</evidence>
<dbReference type="InterPro" id="IPR011010">
    <property type="entry name" value="DNA_brk_join_enz"/>
</dbReference>
<protein>
    <recommendedName>
        <fullName evidence="4">Integrase</fullName>
    </recommendedName>
</protein>
<dbReference type="KEGG" id="amu:Amuc_0330"/>
<dbReference type="Proteomes" id="UP000001031">
    <property type="component" value="Chromosome"/>
</dbReference>
<accession>B2UMW4</accession>
<dbReference type="PaxDb" id="349741-Amuc_0330"/>
<dbReference type="HOGENOM" id="CLU_1754966_0_0_0"/>
<reference evidence="3" key="1">
    <citation type="journal article" date="2011" name="PLoS ONE">
        <title>The genome of Akkermansia muciniphila, a dedicated intestinal mucin degrader, and its use in exploring intestinal metagenomes.</title>
        <authorList>
            <person name="van Passel M.W."/>
            <person name="Kant R."/>
            <person name="Zoetendal E.G."/>
            <person name="Plugge C.M."/>
            <person name="Derrien M."/>
            <person name="Malfatti S.A."/>
            <person name="Chain P.S."/>
            <person name="Woyke T."/>
            <person name="Palva A."/>
            <person name="de Vos W.M."/>
            <person name="Smidt H."/>
        </authorList>
    </citation>
    <scope>NUCLEOTIDE SEQUENCE [LARGE SCALE GENOMIC DNA]</scope>
    <source>
        <strain evidence="3">ATCC BAA-835 / DSM 22959 / JCM 33894 / BCRC 81048 / CCUG 64013 / CIP 107961 / Muc</strain>
    </source>
</reference>
<proteinExistence type="predicted"/>
<dbReference type="GO" id="GO:0003677">
    <property type="term" value="F:DNA binding"/>
    <property type="evidence" value="ECO:0007669"/>
    <property type="project" value="InterPro"/>
</dbReference>
<dbReference type="eggNOG" id="COG0582">
    <property type="taxonomic scope" value="Bacteria"/>
</dbReference>
<dbReference type="Gene3D" id="1.10.443.10">
    <property type="entry name" value="Intergrase catalytic core"/>
    <property type="match status" value="1"/>
</dbReference>
<keyword evidence="3" id="KW-1185">Reference proteome</keyword>
<dbReference type="GO" id="GO:0006310">
    <property type="term" value="P:DNA recombination"/>
    <property type="evidence" value="ECO:0007669"/>
    <property type="project" value="UniProtKB-KW"/>
</dbReference>
<dbReference type="SUPFAM" id="SSF56349">
    <property type="entry name" value="DNA breaking-rejoining enzymes"/>
    <property type="match status" value="1"/>
</dbReference>
<dbReference type="EMBL" id="CP001071">
    <property type="protein sequence ID" value="ACD04170.1"/>
    <property type="molecule type" value="Genomic_DNA"/>
</dbReference>
<evidence type="ECO:0000313" key="3">
    <source>
        <dbReference type="Proteomes" id="UP000001031"/>
    </source>
</evidence>
<evidence type="ECO:0008006" key="4">
    <source>
        <dbReference type="Google" id="ProtNLM"/>
    </source>
</evidence>
<keyword evidence="1" id="KW-0233">DNA recombination</keyword>
<organism evidence="2 3">
    <name type="scientific">Akkermansia muciniphila (strain ATCC BAA-835 / DSM 22959 / JCM 33894 / BCRC 81048 / CCUG 64013 / CIP 107961 / Muc)</name>
    <dbReference type="NCBI Taxonomy" id="349741"/>
    <lineage>
        <taxon>Bacteria</taxon>
        <taxon>Pseudomonadati</taxon>
        <taxon>Verrucomicrobiota</taxon>
        <taxon>Verrucomicrobiia</taxon>
        <taxon>Verrucomicrobiales</taxon>
        <taxon>Akkermansiaceae</taxon>
        <taxon>Akkermansia</taxon>
    </lineage>
</organism>
<dbReference type="GO" id="GO:0015074">
    <property type="term" value="P:DNA integration"/>
    <property type="evidence" value="ECO:0007669"/>
    <property type="project" value="InterPro"/>
</dbReference>
<dbReference type="AlphaFoldDB" id="B2UMW4"/>
<dbReference type="STRING" id="349741.Amuc_0330"/>
<sequence>MTIPVLNENLIAICEKYGYNVPKVNEQVLNRYIKNILKDLSEIMPTLAEKVPTRLTMKQKEALKKEGKEAETDLNGNVIVPRYACVTSYTARRTGITNMYLSHKYTMLQMMHVSGHKTQKTFMDYIKLSSEEIADEIAAMSKKECEMW</sequence>